<evidence type="ECO:0000313" key="4">
    <source>
        <dbReference type="Proteomes" id="UP000735302"/>
    </source>
</evidence>
<feature type="domain" description="Nuclear receptor coactivator 4 N-terminal" evidence="2">
    <location>
        <begin position="29"/>
        <end position="127"/>
    </location>
</feature>
<feature type="region of interest" description="Disordered" evidence="1">
    <location>
        <begin position="212"/>
        <end position="251"/>
    </location>
</feature>
<evidence type="ECO:0000259" key="2">
    <source>
        <dbReference type="Pfam" id="PF12489"/>
    </source>
</evidence>
<feature type="compositionally biased region" description="Polar residues" evidence="1">
    <location>
        <begin position="425"/>
        <end position="434"/>
    </location>
</feature>
<dbReference type="PANTHER" id="PTHR17085:SF3">
    <property type="entry name" value="NUCLEAR RECEPTOR COACTIVATOR 4"/>
    <property type="match status" value="1"/>
</dbReference>
<evidence type="ECO:0000256" key="1">
    <source>
        <dbReference type="SAM" id="MobiDB-lite"/>
    </source>
</evidence>
<dbReference type="Pfam" id="PF12489">
    <property type="entry name" value="ARA70"/>
    <property type="match status" value="1"/>
</dbReference>
<accession>A0AAV4A5R4</accession>
<proteinExistence type="predicted"/>
<dbReference type="InterPro" id="IPR039947">
    <property type="entry name" value="NCoA-4"/>
</dbReference>
<feature type="region of interest" description="Disordered" evidence="1">
    <location>
        <begin position="415"/>
        <end position="436"/>
    </location>
</feature>
<sequence length="684" mass="76537">MDLREVKDRVHQLEGAIKRLDSVRKHLGRNASDIKTEIHASVSRNLECLRGREVNLLNAVDQVLGVKEDALQGQQARLNQALGVLQTSLSMAGGADTDRQLVETLDRLNNIELSPEETPHISFRADHLSLREAILSYGRVDANGLPLATAFDDPSKPSASLPRHLEEYEDADHHVFYKTLGQAQTGPNPVTSINVTIPKLSTRMEDWLQRYEPTPSKPSALAVNLSPAKRPSSLPQQVRDGAVTGSSTPGSSCSLNNWLSLIKQHADLEEEHDFEIRDNTGKPEALTPLKAKSKKDFFPYAQKDLKFWLQPGAPGNSSFSDDFFKHISSDPKIWLKQACSQLRELTTSHCKERVKDPFAHISKDPSVWLHSHAPSKSGKFLTSSKISVQRDHDPVAPKAEGVNFFSHISTNKEDWLHQKSKTQRSEASPNAKNSMETRKWLMKEKTENQPPEPRMRPFELEDVCRANELCCSMNECVSKPDCITMYMCNEVTTSSPISCGSPKDKNGRGQALTHEAYSFQHWSSLKNEDWLLPASGTKSSVGSLKESMEEKLEKLSLDITIVDKAEKKDEVKEEKAGTDNCDFFHMIPSASDPIWLSSALDVPPAKKKGVKEEENLWLQASPVTADALFKEWLMLTKTKTSDETVKEKEDSEGWSVVSDSFSIPSEQQELDVATADNYINKWLL</sequence>
<dbReference type="GO" id="GO:0003713">
    <property type="term" value="F:transcription coactivator activity"/>
    <property type="evidence" value="ECO:0007669"/>
    <property type="project" value="InterPro"/>
</dbReference>
<evidence type="ECO:0000313" key="3">
    <source>
        <dbReference type="EMBL" id="GFO02528.1"/>
    </source>
</evidence>
<reference evidence="3 4" key="1">
    <citation type="journal article" date="2021" name="Elife">
        <title>Chloroplast acquisition without the gene transfer in kleptoplastic sea slugs, Plakobranchus ocellatus.</title>
        <authorList>
            <person name="Maeda T."/>
            <person name="Takahashi S."/>
            <person name="Yoshida T."/>
            <person name="Shimamura S."/>
            <person name="Takaki Y."/>
            <person name="Nagai Y."/>
            <person name="Toyoda A."/>
            <person name="Suzuki Y."/>
            <person name="Arimoto A."/>
            <person name="Ishii H."/>
            <person name="Satoh N."/>
            <person name="Nishiyama T."/>
            <person name="Hasebe M."/>
            <person name="Maruyama T."/>
            <person name="Minagawa J."/>
            <person name="Obokata J."/>
            <person name="Shigenobu S."/>
        </authorList>
    </citation>
    <scope>NUCLEOTIDE SEQUENCE [LARGE SCALE GENOMIC DNA]</scope>
</reference>
<dbReference type="GO" id="GO:0006879">
    <property type="term" value="P:intracellular iron ion homeostasis"/>
    <property type="evidence" value="ECO:0007669"/>
    <property type="project" value="InterPro"/>
</dbReference>
<dbReference type="GO" id="GO:0009725">
    <property type="term" value="P:response to hormone"/>
    <property type="evidence" value="ECO:0007669"/>
    <property type="project" value="TreeGrafter"/>
</dbReference>
<dbReference type="Proteomes" id="UP000735302">
    <property type="component" value="Unassembled WGS sequence"/>
</dbReference>
<keyword evidence="4" id="KW-1185">Reference proteome</keyword>
<dbReference type="InterPro" id="IPR022174">
    <property type="entry name" value="NCOA4_N"/>
</dbReference>
<dbReference type="EMBL" id="BLXT01003598">
    <property type="protein sequence ID" value="GFO02528.1"/>
    <property type="molecule type" value="Genomic_DNA"/>
</dbReference>
<protein>
    <submittedName>
        <fullName evidence="3">Nuclear receptor coactivator 4</fullName>
    </submittedName>
</protein>
<name>A0AAV4A5R4_9GAST</name>
<gene>
    <name evidence="3" type="ORF">PoB_002903300</name>
</gene>
<keyword evidence="3" id="KW-0675">Receptor</keyword>
<dbReference type="PANTHER" id="PTHR17085">
    <property type="entry name" value="NUCLEAR RECEPTOR COACTIVATOR 4"/>
    <property type="match status" value="1"/>
</dbReference>
<dbReference type="AlphaFoldDB" id="A0AAV4A5R4"/>
<organism evidence="3 4">
    <name type="scientific">Plakobranchus ocellatus</name>
    <dbReference type="NCBI Taxonomy" id="259542"/>
    <lineage>
        <taxon>Eukaryota</taxon>
        <taxon>Metazoa</taxon>
        <taxon>Spiralia</taxon>
        <taxon>Lophotrochozoa</taxon>
        <taxon>Mollusca</taxon>
        <taxon>Gastropoda</taxon>
        <taxon>Heterobranchia</taxon>
        <taxon>Euthyneura</taxon>
        <taxon>Panpulmonata</taxon>
        <taxon>Sacoglossa</taxon>
        <taxon>Placobranchoidea</taxon>
        <taxon>Plakobranchidae</taxon>
        <taxon>Plakobranchus</taxon>
    </lineage>
</organism>
<comment type="caution">
    <text evidence="3">The sequence shown here is derived from an EMBL/GenBank/DDBJ whole genome shotgun (WGS) entry which is preliminary data.</text>
</comment>